<evidence type="ECO:0000313" key="2">
    <source>
        <dbReference type="EMBL" id="KAK2951644.1"/>
    </source>
</evidence>
<keyword evidence="3" id="KW-1185">Reference proteome</keyword>
<protein>
    <submittedName>
        <fullName evidence="2">Uncharacterized protein</fullName>
    </submittedName>
</protein>
<proteinExistence type="predicted"/>
<accession>A0ABQ9XJI6</accession>
<dbReference type="EMBL" id="JARBJD010000115">
    <property type="protein sequence ID" value="KAK2951644.1"/>
    <property type="molecule type" value="Genomic_DNA"/>
</dbReference>
<dbReference type="Proteomes" id="UP001281761">
    <property type="component" value="Unassembled WGS sequence"/>
</dbReference>
<sequence length="172" mass="20024">MLNDDGRGEDREHVAAASTNRDDAERPKHLHNNLYVLLLQPVRHCILNRLAPTRIRCPTCWSVASKHHKISTHVWIEVTKSEVVTWKRLINSLSHQISPNTTVILKTTQTASEHIVSRSSQRQQQGLVNRLHHHYTDTPKVATTFSRRDEKNKEGENKERVRQTFRVIFLWS</sequence>
<feature type="region of interest" description="Disordered" evidence="1">
    <location>
        <begin position="1"/>
        <end position="26"/>
    </location>
</feature>
<name>A0ABQ9XJI6_9EUKA</name>
<reference evidence="2 3" key="1">
    <citation type="journal article" date="2022" name="bioRxiv">
        <title>Genomics of Preaxostyla Flagellates Illuminates Evolutionary Transitions and the Path Towards Mitochondrial Loss.</title>
        <authorList>
            <person name="Novak L.V.F."/>
            <person name="Treitli S.C."/>
            <person name="Pyrih J."/>
            <person name="Halakuc P."/>
            <person name="Pipaliya S.V."/>
            <person name="Vacek V."/>
            <person name="Brzon O."/>
            <person name="Soukal P."/>
            <person name="Eme L."/>
            <person name="Dacks J.B."/>
            <person name="Karnkowska A."/>
            <person name="Elias M."/>
            <person name="Hampl V."/>
        </authorList>
    </citation>
    <scope>NUCLEOTIDE SEQUENCE [LARGE SCALE GENOMIC DNA]</scope>
    <source>
        <strain evidence="2">NAU3</strain>
        <tissue evidence="2">Gut</tissue>
    </source>
</reference>
<organism evidence="2 3">
    <name type="scientific">Blattamonas nauphoetae</name>
    <dbReference type="NCBI Taxonomy" id="2049346"/>
    <lineage>
        <taxon>Eukaryota</taxon>
        <taxon>Metamonada</taxon>
        <taxon>Preaxostyla</taxon>
        <taxon>Oxymonadida</taxon>
        <taxon>Blattamonas</taxon>
    </lineage>
</organism>
<gene>
    <name evidence="2" type="ORF">BLNAU_13383</name>
</gene>
<evidence type="ECO:0000313" key="3">
    <source>
        <dbReference type="Proteomes" id="UP001281761"/>
    </source>
</evidence>
<comment type="caution">
    <text evidence="2">The sequence shown here is derived from an EMBL/GenBank/DDBJ whole genome shotgun (WGS) entry which is preliminary data.</text>
</comment>
<evidence type="ECO:0000256" key="1">
    <source>
        <dbReference type="SAM" id="MobiDB-lite"/>
    </source>
</evidence>